<dbReference type="InterPro" id="IPR040046">
    <property type="entry name" value="FAM228"/>
</dbReference>
<evidence type="ECO:0000256" key="1">
    <source>
        <dbReference type="ARBA" id="ARBA00007753"/>
    </source>
</evidence>
<dbReference type="GeneID" id="114429074"/>
<dbReference type="AlphaFoldDB" id="A0A6P7HDX7"/>
<dbReference type="RefSeq" id="XP_028253725.1">
    <property type="nucleotide sequence ID" value="XM_028397924.1"/>
</dbReference>
<protein>
    <submittedName>
        <fullName evidence="4">Protein FAM228A</fullName>
    </submittedName>
</protein>
<gene>
    <name evidence="4" type="primary">fam228a</name>
</gene>
<dbReference type="InParanoid" id="A0A6P7HDX7"/>
<dbReference type="PANTHER" id="PTHR28584:SF1">
    <property type="entry name" value="PROTEIN FAM228B"/>
    <property type="match status" value="1"/>
</dbReference>
<dbReference type="Proteomes" id="UP000515145">
    <property type="component" value="Chromosome 24"/>
</dbReference>
<sequence>MMEAENQQLQELIQPILKTEKDLMMDLDRFLSQRDVTELRRKELLHKRWTERVWFPLQKQVEERASSCGPVDARRRQSLYSHYLHHCNSKGCAYLDTYNLREYNPFLLNFKMPHKLMSADSQDLHLYEKRASPASVTVDTSRNADKLPQPSSRHPPHWRIRLNDRSPAGSTLRHAASVHLPCQMDGGAVGPDLAKANCQHPNKPSSCRVSLFSL</sequence>
<reference evidence="4" key="1">
    <citation type="submission" date="2025-08" db="UniProtKB">
        <authorList>
            <consortium name="RefSeq"/>
        </authorList>
    </citation>
    <scope>IDENTIFICATION</scope>
</reference>
<evidence type="ECO:0000256" key="2">
    <source>
        <dbReference type="SAM" id="MobiDB-lite"/>
    </source>
</evidence>
<proteinExistence type="inferred from homology"/>
<feature type="region of interest" description="Disordered" evidence="2">
    <location>
        <begin position="135"/>
        <end position="164"/>
    </location>
</feature>
<organism evidence="3 4">
    <name type="scientific">Parambassis ranga</name>
    <name type="common">Indian glassy fish</name>
    <dbReference type="NCBI Taxonomy" id="210632"/>
    <lineage>
        <taxon>Eukaryota</taxon>
        <taxon>Metazoa</taxon>
        <taxon>Chordata</taxon>
        <taxon>Craniata</taxon>
        <taxon>Vertebrata</taxon>
        <taxon>Euteleostomi</taxon>
        <taxon>Actinopterygii</taxon>
        <taxon>Neopterygii</taxon>
        <taxon>Teleostei</taxon>
        <taxon>Neoteleostei</taxon>
        <taxon>Acanthomorphata</taxon>
        <taxon>Ovalentaria</taxon>
        <taxon>Ambassidae</taxon>
        <taxon>Parambassis</taxon>
    </lineage>
</organism>
<keyword evidence="3" id="KW-1185">Reference proteome</keyword>
<evidence type="ECO:0000313" key="4">
    <source>
        <dbReference type="RefSeq" id="XP_028253725.1"/>
    </source>
</evidence>
<evidence type="ECO:0000313" key="3">
    <source>
        <dbReference type="Proteomes" id="UP000515145"/>
    </source>
</evidence>
<dbReference type="CTD" id="653140"/>
<dbReference type="OrthoDB" id="9905773at2759"/>
<dbReference type="PANTHER" id="PTHR28584">
    <property type="entry name" value="FAMILY WITH SEQUENCE SIMILARITY 228 MEMBER A"/>
    <property type="match status" value="1"/>
</dbReference>
<name>A0A6P7HDX7_9TELE</name>
<comment type="similarity">
    <text evidence="1">Belongs to the FAM228 family.</text>
</comment>
<accession>A0A6P7HDX7</accession>